<evidence type="ECO:0000313" key="2">
    <source>
        <dbReference type="EMBL" id="MDO7875818.1"/>
    </source>
</evidence>
<proteinExistence type="predicted"/>
<dbReference type="Gene3D" id="3.50.50.60">
    <property type="entry name" value="FAD/NAD(P)-binding domain"/>
    <property type="match status" value="1"/>
</dbReference>
<dbReference type="Proteomes" id="UP001176429">
    <property type="component" value="Unassembled WGS sequence"/>
</dbReference>
<evidence type="ECO:0000313" key="3">
    <source>
        <dbReference type="Proteomes" id="UP001176429"/>
    </source>
</evidence>
<dbReference type="InterPro" id="IPR002938">
    <property type="entry name" value="FAD-bd"/>
</dbReference>
<reference evidence="2" key="1">
    <citation type="submission" date="2023-07" db="EMBL/GenBank/DDBJ databases">
        <authorList>
            <person name="Kim M.K."/>
        </authorList>
    </citation>
    <scope>NUCLEOTIDE SEQUENCE</scope>
    <source>
        <strain evidence="2">ASUV-10-1</strain>
    </source>
</reference>
<sequence length="414" mass="46203">MDSEEIDVLVIGAGPSGTVAASIVNQAGYSVRIVEKMMFPRFVIGESLLPRCMEALDAAGFVPALEAQGFQKKFGAKFVKDEQIADFDFSNKFSTGWDWTWQVPRADFDNLLATEVRKMGVPVDFETEVTDIEFFGTDSITKVVGPTGQERNVKARFIIDASGYGRVIPRLFKLDRPSNLPGRKTLFAHFEDPKRYTFDEPDRITIISHEGEVWAWVIPFSNGYTSVGFVGNPEFFDQFEGSVSEQLRQIIKTNAFTNRRFADSAFVMEPRLLEGWSVTTDRFFGDGFVLTGNVTEFLDPIFSSGVTLATVSGHRAAQLVCQQLAGGPVDWQQDYVAPTMQGVNTFRSYVMGWYNGTLQDIIYAANPDPEIKRQICSVLAGYVWDLENPYVKHHARVLGSLAKLVRMEAANAGQ</sequence>
<dbReference type="EC" id="1.-.-.-" evidence="2"/>
<evidence type="ECO:0000259" key="1">
    <source>
        <dbReference type="Pfam" id="PF01494"/>
    </source>
</evidence>
<name>A0ABT9BH27_9BACT</name>
<dbReference type="PANTHER" id="PTHR43747:SF1">
    <property type="entry name" value="SLR1998 PROTEIN"/>
    <property type="match status" value="1"/>
</dbReference>
<dbReference type="Pfam" id="PF01494">
    <property type="entry name" value="FAD_binding_3"/>
    <property type="match status" value="1"/>
</dbReference>
<dbReference type="GO" id="GO:0016491">
    <property type="term" value="F:oxidoreductase activity"/>
    <property type="evidence" value="ECO:0007669"/>
    <property type="project" value="UniProtKB-KW"/>
</dbReference>
<comment type="caution">
    <text evidence="2">The sequence shown here is derived from an EMBL/GenBank/DDBJ whole genome shotgun (WGS) entry which is preliminary data.</text>
</comment>
<dbReference type="InterPro" id="IPR036188">
    <property type="entry name" value="FAD/NAD-bd_sf"/>
</dbReference>
<dbReference type="InterPro" id="IPR050816">
    <property type="entry name" value="Flavin-dep_Halogenase_NPB"/>
</dbReference>
<dbReference type="PRINTS" id="PR00420">
    <property type="entry name" value="RNGMNOXGNASE"/>
</dbReference>
<protein>
    <submittedName>
        <fullName evidence="2">NAD(P)/FAD-dependent oxidoreductase</fullName>
        <ecNumber evidence="2">1.-.-.-</ecNumber>
    </submittedName>
</protein>
<accession>A0ABT9BH27</accession>
<dbReference type="EMBL" id="JAUQSY010000008">
    <property type="protein sequence ID" value="MDO7875818.1"/>
    <property type="molecule type" value="Genomic_DNA"/>
</dbReference>
<organism evidence="2 3">
    <name type="scientific">Hymenobacter aranciens</name>
    <dbReference type="NCBI Taxonomy" id="3063996"/>
    <lineage>
        <taxon>Bacteria</taxon>
        <taxon>Pseudomonadati</taxon>
        <taxon>Bacteroidota</taxon>
        <taxon>Cytophagia</taxon>
        <taxon>Cytophagales</taxon>
        <taxon>Hymenobacteraceae</taxon>
        <taxon>Hymenobacter</taxon>
    </lineage>
</organism>
<dbReference type="PANTHER" id="PTHR43747">
    <property type="entry name" value="FAD-BINDING PROTEIN"/>
    <property type="match status" value="1"/>
</dbReference>
<dbReference type="RefSeq" id="WP_305007143.1">
    <property type="nucleotide sequence ID" value="NZ_JAUQSY010000008.1"/>
</dbReference>
<feature type="domain" description="FAD-binding" evidence="1">
    <location>
        <begin position="5"/>
        <end position="276"/>
    </location>
</feature>
<keyword evidence="3" id="KW-1185">Reference proteome</keyword>
<dbReference type="SUPFAM" id="SSF51905">
    <property type="entry name" value="FAD/NAD(P)-binding domain"/>
    <property type="match status" value="1"/>
</dbReference>
<gene>
    <name evidence="2" type="ORF">Q5H93_13830</name>
</gene>
<keyword evidence="2" id="KW-0560">Oxidoreductase</keyword>